<evidence type="ECO:0000256" key="11">
    <source>
        <dbReference type="ARBA" id="ARBA00060432"/>
    </source>
</evidence>
<dbReference type="FunFam" id="1.10.510.10:FF:000021">
    <property type="entry name" value="Serine/threonine protein kinase"/>
    <property type="match status" value="1"/>
</dbReference>
<evidence type="ECO:0000259" key="17">
    <source>
        <dbReference type="PROSITE" id="PS51724"/>
    </source>
</evidence>
<dbReference type="CDD" id="cd14014">
    <property type="entry name" value="STKc_PknB_like"/>
    <property type="match status" value="1"/>
</dbReference>
<keyword evidence="5 13" id="KW-0547">Nucleotide-binding</keyword>
<evidence type="ECO:0000256" key="5">
    <source>
        <dbReference type="ARBA" id="ARBA00022741"/>
    </source>
</evidence>
<comment type="subcellular location">
    <subcellularLocation>
        <location evidence="11">Spore membrane</location>
        <topology evidence="11">Single-pass type II membrane protein</topology>
    </subcellularLocation>
</comment>
<dbReference type="PANTHER" id="PTHR43289:SF34">
    <property type="entry name" value="SERINE_THREONINE-PROTEIN KINASE YBDM-RELATED"/>
    <property type="match status" value="1"/>
</dbReference>
<dbReference type="InterPro" id="IPR007730">
    <property type="entry name" value="SPOR-like_dom"/>
</dbReference>
<dbReference type="GO" id="GO:0009847">
    <property type="term" value="P:spore germination"/>
    <property type="evidence" value="ECO:0007669"/>
    <property type="project" value="UniProtKB-ARBA"/>
</dbReference>
<dbReference type="GO" id="GO:0004674">
    <property type="term" value="F:protein serine/threonine kinase activity"/>
    <property type="evidence" value="ECO:0007669"/>
    <property type="project" value="UniProtKB-KW"/>
</dbReference>
<dbReference type="SUPFAM" id="SSF56112">
    <property type="entry name" value="Protein kinase-like (PK-like)"/>
    <property type="match status" value="1"/>
</dbReference>
<keyword evidence="6 18" id="KW-0418">Kinase</keyword>
<dbReference type="EMBL" id="JACEIQ010000013">
    <property type="protein sequence ID" value="MBA4495204.1"/>
    <property type="molecule type" value="Genomic_DNA"/>
</dbReference>
<keyword evidence="15" id="KW-1133">Transmembrane helix</keyword>
<evidence type="ECO:0000256" key="9">
    <source>
        <dbReference type="ARBA" id="ARBA00047899"/>
    </source>
</evidence>
<evidence type="ECO:0000256" key="2">
    <source>
        <dbReference type="ARBA" id="ARBA00022527"/>
    </source>
</evidence>
<dbReference type="GO" id="GO:0005524">
    <property type="term" value="F:ATP binding"/>
    <property type="evidence" value="ECO:0007669"/>
    <property type="project" value="UniProtKB-UniRule"/>
</dbReference>
<evidence type="ECO:0000256" key="4">
    <source>
        <dbReference type="ARBA" id="ARBA00022679"/>
    </source>
</evidence>
<evidence type="ECO:0000313" key="19">
    <source>
        <dbReference type="Proteomes" id="UP000535491"/>
    </source>
</evidence>
<dbReference type="Gene3D" id="3.30.70.1070">
    <property type="entry name" value="Sporulation related repeat"/>
    <property type="match status" value="1"/>
</dbReference>
<protein>
    <recommendedName>
        <fullName evidence="12">Serine/threonine-protein kinase PrkC</fullName>
        <ecNumber evidence="1">2.7.11.1</ecNumber>
    </recommendedName>
</protein>
<evidence type="ECO:0000256" key="15">
    <source>
        <dbReference type="SAM" id="Phobius"/>
    </source>
</evidence>
<keyword evidence="3" id="KW-0309">Germination</keyword>
<keyword evidence="4" id="KW-0808">Transferase</keyword>
<comment type="caution">
    <text evidence="18">The sequence shown here is derived from an EMBL/GenBank/DDBJ whole genome shotgun (WGS) entry which is preliminary data.</text>
</comment>
<dbReference type="SMART" id="SM00220">
    <property type="entry name" value="S_TKc"/>
    <property type="match status" value="1"/>
</dbReference>
<feature type="domain" description="Protein kinase" evidence="16">
    <location>
        <begin position="10"/>
        <end position="271"/>
    </location>
</feature>
<evidence type="ECO:0000259" key="16">
    <source>
        <dbReference type="PROSITE" id="PS50011"/>
    </source>
</evidence>
<feature type="domain" description="SPOR" evidence="17">
    <location>
        <begin position="375"/>
        <end position="454"/>
    </location>
</feature>
<evidence type="ECO:0000256" key="10">
    <source>
        <dbReference type="ARBA" id="ARBA00048679"/>
    </source>
</evidence>
<dbReference type="PROSITE" id="PS51724">
    <property type="entry name" value="SPOR"/>
    <property type="match status" value="1"/>
</dbReference>
<keyword evidence="15" id="KW-0812">Transmembrane</keyword>
<dbReference type="NCBIfam" id="NF033483">
    <property type="entry name" value="PknB_PASTA_kin"/>
    <property type="match status" value="1"/>
</dbReference>
<dbReference type="PROSITE" id="PS00107">
    <property type="entry name" value="PROTEIN_KINASE_ATP"/>
    <property type="match status" value="1"/>
</dbReference>
<feature type="binding site" evidence="13">
    <location>
        <position position="39"/>
    </location>
    <ligand>
        <name>ATP</name>
        <dbReference type="ChEBI" id="CHEBI:30616"/>
    </ligand>
</feature>
<gene>
    <name evidence="18" type="primary">pknB</name>
    <name evidence="18" type="ORF">H1191_12895</name>
</gene>
<dbReference type="EC" id="2.7.11.1" evidence="1"/>
<proteinExistence type="predicted"/>
<feature type="region of interest" description="Disordered" evidence="14">
    <location>
        <begin position="360"/>
        <end position="380"/>
    </location>
</feature>
<dbReference type="GO" id="GO:0007165">
    <property type="term" value="P:signal transduction"/>
    <property type="evidence" value="ECO:0007669"/>
    <property type="project" value="UniProtKB-ARBA"/>
</dbReference>
<evidence type="ECO:0000256" key="14">
    <source>
        <dbReference type="SAM" id="MobiDB-lite"/>
    </source>
</evidence>
<dbReference type="Pfam" id="PF00069">
    <property type="entry name" value="Pkinase"/>
    <property type="match status" value="1"/>
</dbReference>
<dbReference type="InterPro" id="IPR011009">
    <property type="entry name" value="Kinase-like_dom_sf"/>
</dbReference>
<comment type="catalytic activity">
    <reaction evidence="10">
        <text>L-seryl-[protein] + ATP = O-phospho-L-seryl-[protein] + ADP + H(+)</text>
        <dbReference type="Rhea" id="RHEA:17989"/>
        <dbReference type="Rhea" id="RHEA-COMP:9863"/>
        <dbReference type="Rhea" id="RHEA-COMP:11604"/>
        <dbReference type="ChEBI" id="CHEBI:15378"/>
        <dbReference type="ChEBI" id="CHEBI:29999"/>
        <dbReference type="ChEBI" id="CHEBI:30616"/>
        <dbReference type="ChEBI" id="CHEBI:83421"/>
        <dbReference type="ChEBI" id="CHEBI:456216"/>
        <dbReference type="EC" id="2.7.11.1"/>
    </reaction>
</comment>
<dbReference type="InterPro" id="IPR000719">
    <property type="entry name" value="Prot_kinase_dom"/>
</dbReference>
<dbReference type="Gene3D" id="1.10.510.10">
    <property type="entry name" value="Transferase(Phosphotransferase) domain 1"/>
    <property type="match status" value="1"/>
</dbReference>
<sequence>MEGRQLGGRYQIIQHVGGGGMASVYKAKDLILNRFVAVKVMNEQSNHDPDFIRRFIREAQATAKLSHPHVVNVHDVGYEGQTYYMVMEYMEGPTLKQWIARRGSLSFEEIISIAVQICEGLTHAHEQGIIHRDIKPHNIMSTSDGRFKVTDFGISRSIRTSSTITKAGTVMGSVHYFSPEQARGLEIGFTSDLYSLGVVLYEMATGRVPFDGDEPVAIALKHVQEPLPDLRKFNPQLPEGMVRVIQKAMAKDPNHRYQSADEMRQALEQVLSSNRTITANNREMSFNDPATRRTVTEKSYNIELHSGQFPPRNDRISKTYLLKKNKNTGRKKAVFSLITVVCVLILLFFIFQVVQPGKPNADNSNQTVTNPPDNKQHKKGKSVYVGSFTSRENAEKLMLTLKDKGIASRIQKAEVFGETRYRVRIGNFQKQEKAEAMLAKVRQMGFKDAYIWEN</sequence>
<dbReference type="Pfam" id="PF05036">
    <property type="entry name" value="SPOR"/>
    <property type="match status" value="1"/>
</dbReference>
<dbReference type="InterPro" id="IPR017441">
    <property type="entry name" value="Protein_kinase_ATP_BS"/>
</dbReference>
<comment type="catalytic activity">
    <reaction evidence="9">
        <text>L-threonyl-[protein] + ATP = O-phospho-L-threonyl-[protein] + ADP + H(+)</text>
        <dbReference type="Rhea" id="RHEA:46608"/>
        <dbReference type="Rhea" id="RHEA-COMP:11060"/>
        <dbReference type="Rhea" id="RHEA-COMP:11605"/>
        <dbReference type="ChEBI" id="CHEBI:15378"/>
        <dbReference type="ChEBI" id="CHEBI:30013"/>
        <dbReference type="ChEBI" id="CHEBI:30616"/>
        <dbReference type="ChEBI" id="CHEBI:61977"/>
        <dbReference type="ChEBI" id="CHEBI:456216"/>
        <dbReference type="EC" id="2.7.11.1"/>
    </reaction>
</comment>
<dbReference type="FunFam" id="3.30.200.20:FF:000035">
    <property type="entry name" value="Serine/threonine protein kinase Stk1"/>
    <property type="match status" value="1"/>
</dbReference>
<dbReference type="PANTHER" id="PTHR43289">
    <property type="entry name" value="MITOGEN-ACTIVATED PROTEIN KINASE KINASE KINASE 20-RELATED"/>
    <property type="match status" value="1"/>
</dbReference>
<evidence type="ECO:0000256" key="7">
    <source>
        <dbReference type="ARBA" id="ARBA00022840"/>
    </source>
</evidence>
<dbReference type="SUPFAM" id="SSF110997">
    <property type="entry name" value="Sporulation related repeat"/>
    <property type="match status" value="1"/>
</dbReference>
<dbReference type="GO" id="GO:0042834">
    <property type="term" value="F:peptidoglycan binding"/>
    <property type="evidence" value="ECO:0007669"/>
    <property type="project" value="InterPro"/>
</dbReference>
<evidence type="ECO:0000256" key="8">
    <source>
        <dbReference type="ARBA" id="ARBA00022968"/>
    </source>
</evidence>
<dbReference type="Gene3D" id="3.30.200.20">
    <property type="entry name" value="Phosphorylase Kinase, domain 1"/>
    <property type="match status" value="1"/>
</dbReference>
<accession>A0A7W1WSE5</accession>
<evidence type="ECO:0000256" key="6">
    <source>
        <dbReference type="ARBA" id="ARBA00022777"/>
    </source>
</evidence>
<evidence type="ECO:0000256" key="3">
    <source>
        <dbReference type="ARBA" id="ARBA00022544"/>
    </source>
</evidence>
<dbReference type="PROSITE" id="PS50011">
    <property type="entry name" value="PROTEIN_KINASE_DOM"/>
    <property type="match status" value="1"/>
</dbReference>
<feature type="compositionally biased region" description="Polar residues" evidence="14">
    <location>
        <begin position="361"/>
        <end position="373"/>
    </location>
</feature>
<evidence type="ECO:0000313" key="18">
    <source>
        <dbReference type="EMBL" id="MBA4495204.1"/>
    </source>
</evidence>
<keyword evidence="7 13" id="KW-0067">ATP-binding</keyword>
<keyword evidence="2" id="KW-0723">Serine/threonine-protein kinase</keyword>
<evidence type="ECO:0000256" key="12">
    <source>
        <dbReference type="ARBA" id="ARBA00070041"/>
    </source>
</evidence>
<evidence type="ECO:0000256" key="13">
    <source>
        <dbReference type="PROSITE-ProRule" id="PRU10141"/>
    </source>
</evidence>
<reference evidence="18 19" key="1">
    <citation type="submission" date="2020-07" db="EMBL/GenBank/DDBJ databases">
        <authorList>
            <person name="Feng H."/>
        </authorList>
    </citation>
    <scope>NUCLEOTIDE SEQUENCE [LARGE SCALE GENOMIC DNA]</scope>
    <source>
        <strain evidence="19">s-10</strain>
    </source>
</reference>
<dbReference type="AlphaFoldDB" id="A0A7W1WSE5"/>
<evidence type="ECO:0000256" key="1">
    <source>
        <dbReference type="ARBA" id="ARBA00012513"/>
    </source>
</evidence>
<feature type="transmembrane region" description="Helical" evidence="15">
    <location>
        <begin position="333"/>
        <end position="354"/>
    </location>
</feature>
<dbReference type="InterPro" id="IPR036680">
    <property type="entry name" value="SPOR-like_sf"/>
</dbReference>
<keyword evidence="8" id="KW-0735">Signal-anchor</keyword>
<keyword evidence="15" id="KW-0472">Membrane</keyword>
<keyword evidence="19" id="KW-1185">Reference proteome</keyword>
<dbReference type="GO" id="GO:0071224">
    <property type="term" value="P:cellular response to peptidoglycan"/>
    <property type="evidence" value="ECO:0007669"/>
    <property type="project" value="UniProtKB-ARBA"/>
</dbReference>
<name>A0A7W1WSE5_9BACL</name>
<organism evidence="18 19">
    <name type="scientific">Paenactinomyces guangxiensis</name>
    <dbReference type="NCBI Taxonomy" id="1490290"/>
    <lineage>
        <taxon>Bacteria</taxon>
        <taxon>Bacillati</taxon>
        <taxon>Bacillota</taxon>
        <taxon>Bacilli</taxon>
        <taxon>Bacillales</taxon>
        <taxon>Thermoactinomycetaceae</taxon>
        <taxon>Paenactinomyces</taxon>
    </lineage>
</organism>
<dbReference type="Proteomes" id="UP000535491">
    <property type="component" value="Unassembled WGS sequence"/>
</dbReference>